<evidence type="ECO:0000259" key="3">
    <source>
        <dbReference type="PROSITE" id="PS50206"/>
    </source>
</evidence>
<dbReference type="PANTHER" id="PTHR11364">
    <property type="entry name" value="THIOSULFATE SULFERTANSFERASE"/>
    <property type="match status" value="1"/>
</dbReference>
<accession>A0A841HZG9</accession>
<dbReference type="EC" id="2.8.1.1" evidence="4"/>
<proteinExistence type="predicted"/>
<feature type="domain" description="Rhodanese" evidence="3">
    <location>
        <begin position="16"/>
        <end position="135"/>
    </location>
</feature>
<keyword evidence="4" id="KW-0670">Pyruvate</keyword>
<dbReference type="InterPro" id="IPR045078">
    <property type="entry name" value="TST/MPST-like"/>
</dbReference>
<dbReference type="FunFam" id="3.40.250.10:FF:000035">
    <property type="entry name" value="Thiosulfate sulfurtransferase"/>
    <property type="match status" value="1"/>
</dbReference>
<dbReference type="EC" id="2.8.1.2" evidence="4"/>
<evidence type="ECO:0000256" key="2">
    <source>
        <dbReference type="ARBA" id="ARBA00022737"/>
    </source>
</evidence>
<dbReference type="CDD" id="cd01449">
    <property type="entry name" value="TST_Repeat_2"/>
    <property type="match status" value="1"/>
</dbReference>
<keyword evidence="5" id="KW-1185">Reference proteome</keyword>
<organism evidence="4 5">
    <name type="scientific">Deinobacterium chartae</name>
    <dbReference type="NCBI Taxonomy" id="521158"/>
    <lineage>
        <taxon>Bacteria</taxon>
        <taxon>Thermotogati</taxon>
        <taxon>Deinococcota</taxon>
        <taxon>Deinococci</taxon>
        <taxon>Deinococcales</taxon>
        <taxon>Deinococcaceae</taxon>
        <taxon>Deinobacterium</taxon>
    </lineage>
</organism>
<evidence type="ECO:0000313" key="4">
    <source>
        <dbReference type="EMBL" id="MBB6097135.1"/>
    </source>
</evidence>
<reference evidence="4 5" key="1">
    <citation type="submission" date="2020-08" db="EMBL/GenBank/DDBJ databases">
        <title>Genomic Encyclopedia of Type Strains, Phase IV (KMG-IV): sequencing the most valuable type-strain genomes for metagenomic binning, comparative biology and taxonomic classification.</title>
        <authorList>
            <person name="Goeker M."/>
        </authorList>
    </citation>
    <scope>NUCLEOTIDE SEQUENCE [LARGE SCALE GENOMIC DNA]</scope>
    <source>
        <strain evidence="4 5">DSM 21458</strain>
    </source>
</reference>
<dbReference type="SMART" id="SM00450">
    <property type="entry name" value="RHOD"/>
    <property type="match status" value="2"/>
</dbReference>
<dbReference type="InterPro" id="IPR001307">
    <property type="entry name" value="Thiosulphate_STrfase_CS"/>
</dbReference>
<dbReference type="EMBL" id="JACHHG010000002">
    <property type="protein sequence ID" value="MBB6097135.1"/>
    <property type="molecule type" value="Genomic_DNA"/>
</dbReference>
<dbReference type="PROSITE" id="PS50206">
    <property type="entry name" value="RHODANESE_3"/>
    <property type="match status" value="2"/>
</dbReference>
<dbReference type="InterPro" id="IPR036873">
    <property type="entry name" value="Rhodanese-like_dom_sf"/>
</dbReference>
<feature type="domain" description="Rhodanese" evidence="3">
    <location>
        <begin position="165"/>
        <end position="273"/>
    </location>
</feature>
<gene>
    <name evidence="4" type="ORF">HNR42_000549</name>
</gene>
<protein>
    <submittedName>
        <fullName evidence="4">Thiosulfate/3-mercaptopyruvate sulfurtransferase</fullName>
        <ecNumber evidence="4">2.8.1.1</ecNumber>
        <ecNumber evidence="4">2.8.1.2</ecNumber>
    </submittedName>
</protein>
<dbReference type="InterPro" id="IPR001763">
    <property type="entry name" value="Rhodanese-like_dom"/>
</dbReference>
<evidence type="ECO:0000313" key="5">
    <source>
        <dbReference type="Proteomes" id="UP000569951"/>
    </source>
</evidence>
<dbReference type="PANTHER" id="PTHR11364:SF27">
    <property type="entry name" value="SULFURTRANSFERASE"/>
    <property type="match status" value="1"/>
</dbReference>
<evidence type="ECO:0000256" key="1">
    <source>
        <dbReference type="ARBA" id="ARBA00022679"/>
    </source>
</evidence>
<dbReference type="Proteomes" id="UP000569951">
    <property type="component" value="Unassembled WGS sequence"/>
</dbReference>
<name>A0A841HZG9_9DEIO</name>
<dbReference type="SUPFAM" id="SSF52821">
    <property type="entry name" value="Rhodanese/Cell cycle control phosphatase"/>
    <property type="match status" value="2"/>
</dbReference>
<dbReference type="Gene3D" id="3.40.250.10">
    <property type="entry name" value="Rhodanese-like domain"/>
    <property type="match status" value="2"/>
</dbReference>
<dbReference type="AlphaFoldDB" id="A0A841HZG9"/>
<keyword evidence="1 4" id="KW-0808">Transferase</keyword>
<dbReference type="CDD" id="cd01448">
    <property type="entry name" value="TST_Repeat_1"/>
    <property type="match status" value="1"/>
</dbReference>
<dbReference type="PROSITE" id="PS00380">
    <property type="entry name" value="RHODANESE_1"/>
    <property type="match status" value="1"/>
</dbReference>
<keyword evidence="2" id="KW-0677">Repeat</keyword>
<dbReference type="RefSeq" id="WP_183984281.1">
    <property type="nucleotide sequence ID" value="NZ_JACHHG010000002.1"/>
</dbReference>
<sequence length="277" mass="30388">MAKNWISPQDLHARLEDPDLRIFDVRADLMDHGLGRRSYLEGHLPGAQFLDLETDLSGPRGVHGGRHPLPDPERLAVRLGELGVSECSDVVVYDASGGSFAARAWWLLRYLGHDRVRLLDGGLPAWQQAGYALTTDIPTPAPARFVARPRPELLASLEEVRAAGHDPQVALIDARAPERYRGEVEPIDPRAGHIPGAINRPFAANLEAGRFRSEATLRARFADLEDYRDRIVYCGSGVTAAHNLAVLDELGISARLYAGSFSDWASHPELEVRAGAE</sequence>
<comment type="caution">
    <text evidence="4">The sequence shown here is derived from an EMBL/GenBank/DDBJ whole genome shotgun (WGS) entry which is preliminary data.</text>
</comment>
<dbReference type="GO" id="GO:0004792">
    <property type="term" value="F:thiosulfate-cyanide sulfurtransferase activity"/>
    <property type="evidence" value="ECO:0007669"/>
    <property type="project" value="UniProtKB-EC"/>
</dbReference>
<dbReference type="GO" id="GO:0016784">
    <property type="term" value="F:3-mercaptopyruvate sulfurtransferase activity"/>
    <property type="evidence" value="ECO:0007669"/>
    <property type="project" value="UniProtKB-EC"/>
</dbReference>
<dbReference type="Pfam" id="PF00581">
    <property type="entry name" value="Rhodanese"/>
    <property type="match status" value="2"/>
</dbReference>